<evidence type="ECO:0000313" key="2">
    <source>
        <dbReference type="EMBL" id="ELP68266.1"/>
    </source>
</evidence>
<feature type="region of interest" description="Disordered" evidence="1">
    <location>
        <begin position="1"/>
        <end position="40"/>
    </location>
</feature>
<dbReference type="Proteomes" id="UP000010931">
    <property type="component" value="Unassembled WGS sequence"/>
</dbReference>
<proteinExistence type="predicted"/>
<sequence length="40" mass="4346">MDPLRDRVNAVPAARPQTSSPGRTAAFRGTTIRRRQPPSG</sequence>
<organism evidence="2 3">
    <name type="scientific">Streptomyces turgidiscabies (strain Car8)</name>
    <dbReference type="NCBI Taxonomy" id="698760"/>
    <lineage>
        <taxon>Bacteria</taxon>
        <taxon>Bacillati</taxon>
        <taxon>Actinomycetota</taxon>
        <taxon>Actinomycetes</taxon>
        <taxon>Kitasatosporales</taxon>
        <taxon>Streptomycetaceae</taxon>
        <taxon>Streptomyces</taxon>
    </lineage>
</organism>
<dbReference type="AlphaFoldDB" id="L7FB42"/>
<name>L7FB42_STRT8</name>
<keyword evidence="3" id="KW-1185">Reference proteome</keyword>
<dbReference type="EMBL" id="AEJB01000223">
    <property type="protein sequence ID" value="ELP68266.1"/>
    <property type="molecule type" value="Genomic_DNA"/>
</dbReference>
<evidence type="ECO:0000256" key="1">
    <source>
        <dbReference type="SAM" id="MobiDB-lite"/>
    </source>
</evidence>
<accession>L7FB42</accession>
<reference evidence="2 3" key="1">
    <citation type="journal article" date="2011" name="Plasmid">
        <title>Streptomyces turgidiscabies Car8 contains a modular pathogenicity island that shares virulence genes with other actinobacterial plant pathogens.</title>
        <authorList>
            <person name="Huguet-Tapia J.C."/>
            <person name="Badger J.H."/>
            <person name="Loria R."/>
            <person name="Pettis G.S."/>
        </authorList>
    </citation>
    <scope>NUCLEOTIDE SEQUENCE [LARGE SCALE GENOMIC DNA]</scope>
    <source>
        <strain evidence="2 3">Car8</strain>
    </source>
</reference>
<protein>
    <submittedName>
        <fullName evidence="2">Uncharacterized protein</fullName>
    </submittedName>
</protein>
<evidence type="ECO:0000313" key="3">
    <source>
        <dbReference type="Proteomes" id="UP000010931"/>
    </source>
</evidence>
<gene>
    <name evidence="2" type="ORF">STRTUCAR8_04958</name>
</gene>
<comment type="caution">
    <text evidence="2">The sequence shown here is derived from an EMBL/GenBank/DDBJ whole genome shotgun (WGS) entry which is preliminary data.</text>
</comment>
<feature type="compositionally biased region" description="Basic residues" evidence="1">
    <location>
        <begin position="31"/>
        <end position="40"/>
    </location>
</feature>